<dbReference type="EMBL" id="CP126114">
    <property type="protein sequence ID" value="WHY86317.1"/>
    <property type="molecule type" value="Genomic_DNA"/>
</dbReference>
<proteinExistence type="predicted"/>
<protein>
    <submittedName>
        <fullName evidence="1">Uncharacterized protein</fullName>
    </submittedName>
</protein>
<dbReference type="Proteomes" id="UP001178288">
    <property type="component" value="Chromosome"/>
</dbReference>
<evidence type="ECO:0000313" key="2">
    <source>
        <dbReference type="Proteomes" id="UP001178288"/>
    </source>
</evidence>
<organism evidence="1 2">
    <name type="scientific">Neobacillus novalis</name>
    <dbReference type="NCBI Taxonomy" id="220687"/>
    <lineage>
        <taxon>Bacteria</taxon>
        <taxon>Bacillati</taxon>
        <taxon>Bacillota</taxon>
        <taxon>Bacilli</taxon>
        <taxon>Bacillales</taxon>
        <taxon>Bacillaceae</taxon>
        <taxon>Neobacillus</taxon>
    </lineage>
</organism>
<name>A0AA95MLP9_9BACI</name>
<gene>
    <name evidence="1" type="ORF">QNH39_27760</name>
</gene>
<reference evidence="1" key="1">
    <citation type="submission" date="2023-05" db="EMBL/GenBank/DDBJ databases">
        <title>Comparative genomics of Bacillaceae isolates and their secondary metabolite potential.</title>
        <authorList>
            <person name="Song L."/>
            <person name="Nielsen L.J."/>
            <person name="Mohite O."/>
            <person name="Xu X."/>
            <person name="Weber T."/>
            <person name="Kovacs A.T."/>
        </authorList>
    </citation>
    <scope>NUCLEOTIDE SEQUENCE</scope>
    <source>
        <strain evidence="1">XLM17</strain>
    </source>
</reference>
<evidence type="ECO:0000313" key="1">
    <source>
        <dbReference type="EMBL" id="WHY86317.1"/>
    </source>
</evidence>
<sequence>MLHTLQFYTKLTKEKLTQSCERNCTSPGLLPSCVDSYFNGISTSIVKVKYGYSISVHVDLIKLLNGKADIKESDYKAVKQKLKEYRTMLLGEDEETEFILIRVDYRSDIRIDDPEERKFLFQLYKKLLNKVGRKQKDVRYDTTIYFQNKSVTVTIYDKQEHKGEDAEVFEENVLRLEVRLGNRHLNYNKRKGIEKTLKSYFKKELWSAYMIENYCPIFFRGDYYKIFLADTIIKNSSLSERDYKRLREFLCDISVHGMDGMIKLKKTNGKGEVKQKYSNEIRRKYLKQLESLGINPVLIPKSFGNCSHIPNRLMQELSKHVL</sequence>
<keyword evidence="2" id="KW-1185">Reference proteome</keyword>
<dbReference type="RefSeq" id="WP_066094298.1">
    <property type="nucleotide sequence ID" value="NZ_CP126114.1"/>
</dbReference>
<dbReference type="KEGG" id="nnv:QNH39_27760"/>
<dbReference type="AlphaFoldDB" id="A0AA95MLP9"/>
<accession>A0AA95MLP9</accession>